<dbReference type="InterPro" id="IPR007310">
    <property type="entry name" value="Aerobactin_biosyn_IucA/IucC_N"/>
</dbReference>
<comment type="caution">
    <text evidence="5">The sequence shown here is derived from an EMBL/GenBank/DDBJ whole genome shotgun (WGS) entry which is preliminary data.</text>
</comment>
<gene>
    <name evidence="5" type="ORF">CGZ90_17315</name>
</gene>
<reference evidence="5 6" key="1">
    <citation type="submission" date="2017-07" db="EMBL/GenBank/DDBJ databases">
        <title>Fictibacillus sp. nov. GDSW-R2A3 Genome sequencing and assembly.</title>
        <authorList>
            <person name="Mayilraj S."/>
        </authorList>
    </citation>
    <scope>NUCLEOTIDE SEQUENCE [LARGE SCALE GENOMIC DNA]</scope>
    <source>
        <strain evidence="5 6">GDSW-R2A3</strain>
    </source>
</reference>
<dbReference type="GO" id="GO:0016881">
    <property type="term" value="F:acid-amino acid ligase activity"/>
    <property type="evidence" value="ECO:0007669"/>
    <property type="project" value="UniProtKB-ARBA"/>
</dbReference>
<accession>A0A235F630</accession>
<evidence type="ECO:0000313" key="5">
    <source>
        <dbReference type="EMBL" id="OYD56766.1"/>
    </source>
</evidence>
<dbReference type="InterPro" id="IPR037455">
    <property type="entry name" value="LucA/IucC-like"/>
</dbReference>
<evidence type="ECO:0000313" key="6">
    <source>
        <dbReference type="Proteomes" id="UP000215059"/>
    </source>
</evidence>
<dbReference type="AlphaFoldDB" id="A0A235F630"/>
<dbReference type="Pfam" id="PF06276">
    <property type="entry name" value="FhuF"/>
    <property type="match status" value="1"/>
</dbReference>
<dbReference type="RefSeq" id="WP_094253781.1">
    <property type="nucleotide sequence ID" value="NZ_JBHLXL010000002.1"/>
</dbReference>
<dbReference type="Gene3D" id="1.10.510.40">
    <property type="match status" value="1"/>
</dbReference>
<evidence type="ECO:0000259" key="3">
    <source>
        <dbReference type="Pfam" id="PF04183"/>
    </source>
</evidence>
<dbReference type="GO" id="GO:0019290">
    <property type="term" value="P:siderophore biosynthetic process"/>
    <property type="evidence" value="ECO:0007669"/>
    <property type="project" value="InterPro"/>
</dbReference>
<feature type="domain" description="Aerobactin siderophore biosynthesis IucA/IucC N-terminal" evidence="3">
    <location>
        <begin position="132"/>
        <end position="364"/>
    </location>
</feature>
<comment type="similarity">
    <text evidence="2">Belongs to the IucA/IucC family.</text>
</comment>
<comment type="pathway">
    <text evidence="1">Siderophore biosynthesis.</text>
</comment>
<proteinExistence type="inferred from homology"/>
<keyword evidence="6" id="KW-1185">Reference proteome</keyword>
<dbReference type="OrthoDB" id="2989563at2"/>
<evidence type="ECO:0000256" key="1">
    <source>
        <dbReference type="ARBA" id="ARBA00004924"/>
    </source>
</evidence>
<dbReference type="PANTHER" id="PTHR34384:SF5">
    <property type="entry name" value="L-2,3-DIAMINOPROPANOATE--CITRATE LIGASE"/>
    <property type="match status" value="1"/>
</dbReference>
<dbReference type="InterPro" id="IPR022770">
    <property type="entry name" value="IucA/IucC-like_C"/>
</dbReference>
<evidence type="ECO:0000256" key="2">
    <source>
        <dbReference type="ARBA" id="ARBA00007832"/>
    </source>
</evidence>
<sequence>MTNMKQTAEKASMQSFLNCYLRETQNFIQDGSKLIVKLDNQDVTITADLKHWSLTGRHLFHFPISYKTGRQEKPLDYVTMVSLISKELLLQQGREDSEDELMLRTILSKQNIQRYVEEREGDSDKLERSEFSFIEAEQSLIFGHLLHPTPKSKQGMSREQETRYSPELKGSFQLHFFQAHRSIVDQDSAANVTAEEITLKLLLQDKLFTETIEADEDSVFIPAHPLQVPVLLENSFVQELISTGKLNYIGPYSELFSATSSMRSVYSANFPYMFKFSVPVKITNSLRVNLEKELHRGVEVSRLMQSRIGQQLDKFFPSFKIIKDPAFLNIPTDQETSGFEVVIRENPFFAGSEQNASLIAGLCQDHAYGGRSRIAAIIKELAEKEYRTPEEVSADWFAQYLTISLDPMLWLYETYGVALEAHQQNSVVQLENGYPKAFYYRDNQGYYYSESKADMLVEQLPDLNRKSVTICSDEVAVERFRYYFFMNHLFGLINGFGTAGLADEAVLMKILRNRLEHHNTITGGKSALLTSLLETKDLPCKANLLTRFHDMDELVGSLETQSVYTNIPNPLQKVLISNATRI</sequence>
<evidence type="ECO:0000259" key="4">
    <source>
        <dbReference type="Pfam" id="PF06276"/>
    </source>
</evidence>
<dbReference type="Proteomes" id="UP000215059">
    <property type="component" value="Unassembled WGS sequence"/>
</dbReference>
<organism evidence="5 6">
    <name type="scientific">Fictibacillus aquaticus</name>
    <dbReference type="NCBI Taxonomy" id="2021314"/>
    <lineage>
        <taxon>Bacteria</taxon>
        <taxon>Bacillati</taxon>
        <taxon>Bacillota</taxon>
        <taxon>Bacilli</taxon>
        <taxon>Bacillales</taxon>
        <taxon>Fictibacillaceae</taxon>
        <taxon>Fictibacillus</taxon>
    </lineage>
</organism>
<name>A0A235F630_9BACL</name>
<feature type="domain" description="Aerobactin siderophore biosynthesis IucA/IucC-like C-terminal" evidence="4">
    <location>
        <begin position="395"/>
        <end position="554"/>
    </location>
</feature>
<dbReference type="PANTHER" id="PTHR34384">
    <property type="entry name" value="L-2,3-DIAMINOPROPANOATE--CITRATE LIGASE"/>
    <property type="match status" value="1"/>
</dbReference>
<dbReference type="EMBL" id="NOII01000011">
    <property type="protein sequence ID" value="OYD56766.1"/>
    <property type="molecule type" value="Genomic_DNA"/>
</dbReference>
<protein>
    <submittedName>
        <fullName evidence="5">IucA/IucC family siderophore biosynthesis protein</fullName>
    </submittedName>
</protein>
<dbReference type="Pfam" id="PF04183">
    <property type="entry name" value="IucA_IucC"/>
    <property type="match status" value="1"/>
</dbReference>